<reference evidence="1" key="1">
    <citation type="journal article" date="2015" name="Nature">
        <title>Complex archaea that bridge the gap between prokaryotes and eukaryotes.</title>
        <authorList>
            <person name="Spang A."/>
            <person name="Saw J.H."/>
            <person name="Jorgensen S.L."/>
            <person name="Zaremba-Niedzwiedzka K."/>
            <person name="Martijn J."/>
            <person name="Lind A.E."/>
            <person name="van Eijk R."/>
            <person name="Schleper C."/>
            <person name="Guy L."/>
            <person name="Ettema T.J."/>
        </authorList>
    </citation>
    <scope>NUCLEOTIDE SEQUENCE</scope>
</reference>
<name>A0A0F9Q623_9ZZZZ</name>
<dbReference type="AlphaFoldDB" id="A0A0F9Q623"/>
<comment type="caution">
    <text evidence="1">The sequence shown here is derived from an EMBL/GenBank/DDBJ whole genome shotgun (WGS) entry which is preliminary data.</text>
</comment>
<proteinExistence type="predicted"/>
<protein>
    <submittedName>
        <fullName evidence="1">Uncharacterized protein</fullName>
    </submittedName>
</protein>
<gene>
    <name evidence="1" type="ORF">LCGC14_0743150</name>
</gene>
<dbReference type="EMBL" id="LAZR01001763">
    <property type="protein sequence ID" value="KKN39445.1"/>
    <property type="molecule type" value="Genomic_DNA"/>
</dbReference>
<accession>A0A0F9Q623</accession>
<sequence length="74" mass="9129">MKFKNWWDAMAVPYCLIFGHRWQRFGYPCKDDDTEKDDTQIFQCHRCWAMPRVKHNGMLPRFVLPIHWTKKENK</sequence>
<evidence type="ECO:0000313" key="1">
    <source>
        <dbReference type="EMBL" id="KKN39445.1"/>
    </source>
</evidence>
<organism evidence="1">
    <name type="scientific">marine sediment metagenome</name>
    <dbReference type="NCBI Taxonomy" id="412755"/>
    <lineage>
        <taxon>unclassified sequences</taxon>
        <taxon>metagenomes</taxon>
        <taxon>ecological metagenomes</taxon>
    </lineage>
</organism>